<dbReference type="PANTHER" id="PTHR46825:SF9">
    <property type="entry name" value="BETA-LACTAMASE-RELATED DOMAIN-CONTAINING PROTEIN"/>
    <property type="match status" value="1"/>
</dbReference>
<gene>
    <name evidence="2" type="ORF">LJ725_20090</name>
</gene>
<evidence type="ECO:0000313" key="2">
    <source>
        <dbReference type="EMBL" id="MCC8431281.1"/>
    </source>
</evidence>
<dbReference type="InterPro" id="IPR001466">
    <property type="entry name" value="Beta-lactam-related"/>
</dbReference>
<dbReference type="SUPFAM" id="SSF56601">
    <property type="entry name" value="beta-lactamase/transpeptidase-like"/>
    <property type="match status" value="1"/>
</dbReference>
<keyword evidence="3" id="KW-1185">Reference proteome</keyword>
<sequence length="475" mass="50485">MTQPAFSRTVLAGIDAACTAFAGQEHVPGLAAGIVQQGRLVHATALGLADREAGRPVATGTAFRIASMTKNMTALAILSLRDRGQLQLDAPLAQYVPQFAAVKPATRDSAPVTVRHLITHTAGFVTDDPWGDRVLGMSPAELDEVIATGHLFARPPGLAFEYSNLGYALLGRVLTNVSGEPYQAYMRRTFLEPLGMAHTTFDAPAAARGDYAWGYRLDGEVWSRERVEPDGEVGAMGGLATTVLDYARYVALLLDAWPARDDPETGPVRRSSVREMVLWHAPPFVPDPLPGARAPQPSAYGYGLTHSSDALLGMRIHHAGGLPGYGSHVLMLPERGWGVFAFGNRTYAPMSRLTLQIAEMLHAASLPPPVAAPSPALMRAIDAVVAAYASGRIEAGDRPFAVNFLLDTPARLRDAELAGLKERLGEGRLESIAPIHALAGRFVLACANGRLNGTVTLSPEADGGIQKLVLSAAVD</sequence>
<feature type="domain" description="Beta-lactamase-related" evidence="1">
    <location>
        <begin position="15"/>
        <end position="355"/>
    </location>
</feature>
<dbReference type="RefSeq" id="WP_230552521.1">
    <property type="nucleotide sequence ID" value="NZ_JAJISD010000009.1"/>
</dbReference>
<evidence type="ECO:0000259" key="1">
    <source>
        <dbReference type="Pfam" id="PF00144"/>
    </source>
</evidence>
<dbReference type="EMBL" id="JAJISD010000009">
    <property type="protein sequence ID" value="MCC8431281.1"/>
    <property type="molecule type" value="Genomic_DNA"/>
</dbReference>
<dbReference type="InterPro" id="IPR012338">
    <property type="entry name" value="Beta-lactam/transpept-like"/>
</dbReference>
<proteinExistence type="predicted"/>
<name>A0ABS8L0F1_9HYPH</name>
<reference evidence="2 3" key="1">
    <citation type="submission" date="2021-11" db="EMBL/GenBank/DDBJ databases">
        <authorList>
            <person name="Lee D.-H."/>
            <person name="Kim S.-B."/>
        </authorList>
    </citation>
    <scope>NUCLEOTIDE SEQUENCE [LARGE SCALE GENOMIC DNA]</scope>
    <source>
        <strain evidence="2 3">KCTC 52223</strain>
    </source>
</reference>
<evidence type="ECO:0000313" key="3">
    <source>
        <dbReference type="Proteomes" id="UP001198862"/>
    </source>
</evidence>
<dbReference type="Pfam" id="PF00144">
    <property type="entry name" value="Beta-lactamase"/>
    <property type="match status" value="1"/>
</dbReference>
<organism evidence="2 3">
    <name type="scientific">Reyranella aquatilis</name>
    <dbReference type="NCBI Taxonomy" id="2035356"/>
    <lineage>
        <taxon>Bacteria</taxon>
        <taxon>Pseudomonadati</taxon>
        <taxon>Pseudomonadota</taxon>
        <taxon>Alphaproteobacteria</taxon>
        <taxon>Hyphomicrobiales</taxon>
        <taxon>Reyranellaceae</taxon>
        <taxon>Reyranella</taxon>
    </lineage>
</organism>
<dbReference type="InterPro" id="IPR050491">
    <property type="entry name" value="AmpC-like"/>
</dbReference>
<dbReference type="Gene3D" id="3.40.710.10">
    <property type="entry name" value="DD-peptidase/beta-lactamase superfamily"/>
    <property type="match status" value="1"/>
</dbReference>
<accession>A0ABS8L0F1</accession>
<dbReference type="PANTHER" id="PTHR46825">
    <property type="entry name" value="D-ALANYL-D-ALANINE-CARBOXYPEPTIDASE/ENDOPEPTIDASE AMPH"/>
    <property type="match status" value="1"/>
</dbReference>
<comment type="caution">
    <text evidence="2">The sequence shown here is derived from an EMBL/GenBank/DDBJ whole genome shotgun (WGS) entry which is preliminary data.</text>
</comment>
<protein>
    <submittedName>
        <fullName evidence="2">Beta-lactamase family protein</fullName>
    </submittedName>
</protein>
<dbReference type="Proteomes" id="UP001198862">
    <property type="component" value="Unassembled WGS sequence"/>
</dbReference>